<feature type="domain" description="Smf/DprA SLOG" evidence="2">
    <location>
        <begin position="1"/>
        <end position="132"/>
    </location>
</feature>
<dbReference type="GO" id="GO:0009294">
    <property type="term" value="P:DNA-mediated transformation"/>
    <property type="evidence" value="ECO:0007669"/>
    <property type="project" value="InterPro"/>
</dbReference>
<protein>
    <submittedName>
        <fullName evidence="3">DNA-protecting protein DprA</fullName>
    </submittedName>
</protein>
<comment type="caution">
    <text evidence="3">The sequence shown here is derived from an EMBL/GenBank/DDBJ whole genome shotgun (WGS) entry which is preliminary data.</text>
</comment>
<dbReference type="PANTHER" id="PTHR43022">
    <property type="entry name" value="PROTEIN SMF"/>
    <property type="match status" value="1"/>
</dbReference>
<sequence>VLFYKGNIDLLNKRLAAVIGARKCTQYGVEVAKIIGKELSENNITVVSGLASGIDSVAQRSAIEFRGKTIGVLGCGIDIVYPKSNKFLYEKVIKEGLLISEFLPRTPPMPYNFPRRNRIISGISEKLIVIEA</sequence>
<dbReference type="Pfam" id="PF02481">
    <property type="entry name" value="DNA_processg_A"/>
    <property type="match status" value="1"/>
</dbReference>
<reference evidence="3" key="1">
    <citation type="submission" date="2019-11" db="EMBL/GenBank/DDBJ databases">
        <title>Characterization of Clostridium perfringens isolates from swine manure treated agricultural soils.</title>
        <authorList>
            <person name="Wushke S.T."/>
        </authorList>
    </citation>
    <scope>NUCLEOTIDE SEQUENCE</scope>
    <source>
        <strain evidence="3">X15</strain>
    </source>
</reference>
<accession>A0AAW9J7E2</accession>
<gene>
    <name evidence="3" type="ORF">GNF81_21705</name>
</gene>
<dbReference type="PANTHER" id="PTHR43022:SF1">
    <property type="entry name" value="PROTEIN SMF"/>
    <property type="match status" value="1"/>
</dbReference>
<feature type="non-terminal residue" evidence="3">
    <location>
        <position position="132"/>
    </location>
</feature>
<feature type="non-terminal residue" evidence="3">
    <location>
        <position position="1"/>
    </location>
</feature>
<name>A0AAW9J7E2_CLOPF</name>
<dbReference type="EMBL" id="WNVG01001489">
    <property type="protein sequence ID" value="MDZ5035300.1"/>
    <property type="molecule type" value="Genomic_DNA"/>
</dbReference>
<evidence type="ECO:0000313" key="3">
    <source>
        <dbReference type="EMBL" id="MDZ5035300.1"/>
    </source>
</evidence>
<evidence type="ECO:0000256" key="1">
    <source>
        <dbReference type="ARBA" id="ARBA00006525"/>
    </source>
</evidence>
<dbReference type="InterPro" id="IPR057666">
    <property type="entry name" value="DrpA_SLOG"/>
</dbReference>
<evidence type="ECO:0000259" key="2">
    <source>
        <dbReference type="Pfam" id="PF02481"/>
    </source>
</evidence>
<comment type="similarity">
    <text evidence="1">Belongs to the DprA/Smf family.</text>
</comment>
<dbReference type="Proteomes" id="UP001289066">
    <property type="component" value="Unassembled WGS sequence"/>
</dbReference>
<dbReference type="Gene3D" id="3.40.50.450">
    <property type="match status" value="1"/>
</dbReference>
<dbReference type="InterPro" id="IPR003488">
    <property type="entry name" value="DprA"/>
</dbReference>
<dbReference type="AlphaFoldDB" id="A0AAW9J7E2"/>
<proteinExistence type="inferred from homology"/>
<organism evidence="3 4">
    <name type="scientific">Clostridium perfringens</name>
    <dbReference type="NCBI Taxonomy" id="1502"/>
    <lineage>
        <taxon>Bacteria</taxon>
        <taxon>Bacillati</taxon>
        <taxon>Bacillota</taxon>
        <taxon>Clostridia</taxon>
        <taxon>Eubacteriales</taxon>
        <taxon>Clostridiaceae</taxon>
        <taxon>Clostridium</taxon>
    </lineage>
</organism>
<dbReference type="SUPFAM" id="SSF102405">
    <property type="entry name" value="MCP/YpsA-like"/>
    <property type="match status" value="1"/>
</dbReference>
<evidence type="ECO:0000313" key="4">
    <source>
        <dbReference type="Proteomes" id="UP001289066"/>
    </source>
</evidence>